<gene>
    <name evidence="11" type="ORF">GDO54_002109</name>
</gene>
<keyword evidence="6" id="KW-1015">Disulfide bond</keyword>
<keyword evidence="12" id="KW-1185">Reference proteome</keyword>
<dbReference type="InterPro" id="IPR007110">
    <property type="entry name" value="Ig-like_dom"/>
</dbReference>
<dbReference type="PANTHER" id="PTHR21462">
    <property type="entry name" value="CELL SURFACE GLYCOPROTEIN OX2 RECEPTOR PRECURSOR"/>
    <property type="match status" value="1"/>
</dbReference>
<dbReference type="PANTHER" id="PTHR21462:SF2">
    <property type="entry name" value="CELL SURFACE GLYCOPROTEIN CD200 RECEPTOR 2"/>
    <property type="match status" value="1"/>
</dbReference>
<evidence type="ECO:0000256" key="3">
    <source>
        <dbReference type="ARBA" id="ARBA00022692"/>
    </source>
</evidence>
<comment type="similarity">
    <text evidence="2">Belongs to the CD200R family.</text>
</comment>
<dbReference type="Proteomes" id="UP001181693">
    <property type="component" value="Unassembled WGS sequence"/>
</dbReference>
<dbReference type="InterPro" id="IPR013162">
    <property type="entry name" value="CD80_C2-set"/>
</dbReference>
<evidence type="ECO:0000256" key="6">
    <source>
        <dbReference type="ARBA" id="ARBA00023157"/>
    </source>
</evidence>
<keyword evidence="8" id="KW-0325">Glycoprotein</keyword>
<dbReference type="GO" id="GO:0038023">
    <property type="term" value="F:signaling receptor activity"/>
    <property type="evidence" value="ECO:0007669"/>
    <property type="project" value="InterPro"/>
</dbReference>
<dbReference type="PROSITE" id="PS50835">
    <property type="entry name" value="IG_LIKE"/>
    <property type="match status" value="1"/>
</dbReference>
<organism evidence="11 12">
    <name type="scientific">Pyxicephalus adspersus</name>
    <name type="common">African bullfrog</name>
    <dbReference type="NCBI Taxonomy" id="30357"/>
    <lineage>
        <taxon>Eukaryota</taxon>
        <taxon>Metazoa</taxon>
        <taxon>Chordata</taxon>
        <taxon>Craniata</taxon>
        <taxon>Vertebrata</taxon>
        <taxon>Euteleostomi</taxon>
        <taxon>Amphibia</taxon>
        <taxon>Batrachia</taxon>
        <taxon>Anura</taxon>
        <taxon>Neobatrachia</taxon>
        <taxon>Ranoidea</taxon>
        <taxon>Pyxicephalidae</taxon>
        <taxon>Pyxicephalinae</taxon>
        <taxon>Pyxicephalus</taxon>
    </lineage>
</organism>
<dbReference type="InterPro" id="IPR013106">
    <property type="entry name" value="Ig_V-set"/>
</dbReference>
<accession>A0AAV3ASW7</accession>
<evidence type="ECO:0000313" key="11">
    <source>
        <dbReference type="EMBL" id="DBA34559.1"/>
    </source>
</evidence>
<proteinExistence type="inferred from homology"/>
<dbReference type="InterPro" id="IPR040012">
    <property type="entry name" value="CD200R"/>
</dbReference>
<dbReference type="GO" id="GO:0009897">
    <property type="term" value="C:external side of plasma membrane"/>
    <property type="evidence" value="ECO:0007669"/>
    <property type="project" value="TreeGrafter"/>
</dbReference>
<keyword evidence="3" id="KW-0812">Transmembrane</keyword>
<feature type="domain" description="Ig-like" evidence="10">
    <location>
        <begin position="20"/>
        <end position="125"/>
    </location>
</feature>
<evidence type="ECO:0000256" key="1">
    <source>
        <dbReference type="ARBA" id="ARBA00004167"/>
    </source>
</evidence>
<keyword evidence="4" id="KW-1133">Transmembrane helix</keyword>
<feature type="chain" id="PRO_5043730046" description="Ig-like domain-containing protein" evidence="9">
    <location>
        <begin position="27"/>
        <end position="217"/>
    </location>
</feature>
<dbReference type="AlphaFoldDB" id="A0AAV3ASW7"/>
<comment type="caution">
    <text evidence="11">The sequence shown here is derived from an EMBL/GenBank/DDBJ whole genome shotgun (WGS) entry which is preliminary data.</text>
</comment>
<dbReference type="EMBL" id="DYDO01000001">
    <property type="protein sequence ID" value="DBA34559.1"/>
    <property type="molecule type" value="Genomic_DNA"/>
</dbReference>
<dbReference type="InterPro" id="IPR036179">
    <property type="entry name" value="Ig-like_dom_sf"/>
</dbReference>
<dbReference type="Pfam" id="PF08205">
    <property type="entry name" value="C2-set_2"/>
    <property type="match status" value="1"/>
</dbReference>
<evidence type="ECO:0000256" key="8">
    <source>
        <dbReference type="ARBA" id="ARBA00023180"/>
    </source>
</evidence>
<keyword evidence="9" id="KW-0732">Signal</keyword>
<evidence type="ECO:0000313" key="12">
    <source>
        <dbReference type="Proteomes" id="UP001181693"/>
    </source>
</evidence>
<keyword evidence="7" id="KW-0675">Receptor</keyword>
<dbReference type="GO" id="GO:0150077">
    <property type="term" value="P:regulation of neuroinflammatory response"/>
    <property type="evidence" value="ECO:0007669"/>
    <property type="project" value="InterPro"/>
</dbReference>
<dbReference type="InterPro" id="IPR013783">
    <property type="entry name" value="Ig-like_fold"/>
</dbReference>
<evidence type="ECO:0000256" key="4">
    <source>
        <dbReference type="ARBA" id="ARBA00022989"/>
    </source>
</evidence>
<evidence type="ECO:0000256" key="5">
    <source>
        <dbReference type="ARBA" id="ARBA00023136"/>
    </source>
</evidence>
<evidence type="ECO:0000256" key="9">
    <source>
        <dbReference type="SAM" id="SignalP"/>
    </source>
</evidence>
<name>A0AAV3ASW7_PYXAD</name>
<evidence type="ECO:0000256" key="2">
    <source>
        <dbReference type="ARBA" id="ARBA00008215"/>
    </source>
</evidence>
<evidence type="ECO:0000259" key="10">
    <source>
        <dbReference type="PROSITE" id="PS50835"/>
    </source>
</evidence>
<dbReference type="Pfam" id="PF07686">
    <property type="entry name" value="V-set"/>
    <property type="match status" value="1"/>
</dbReference>
<feature type="signal peptide" evidence="9">
    <location>
        <begin position="1"/>
        <end position="26"/>
    </location>
</feature>
<protein>
    <recommendedName>
        <fullName evidence="10">Ig-like domain-containing protein</fullName>
    </recommendedName>
</protein>
<evidence type="ECO:0000256" key="7">
    <source>
        <dbReference type="ARBA" id="ARBA00023170"/>
    </source>
</evidence>
<dbReference type="Gene3D" id="2.60.40.10">
    <property type="entry name" value="Immunoglobulins"/>
    <property type="match status" value="2"/>
</dbReference>
<reference evidence="11" key="1">
    <citation type="thesis" date="2020" institute="ProQuest LLC" country="789 East Eisenhower Parkway, Ann Arbor, MI, USA">
        <title>Comparative Genomics and Chromosome Evolution.</title>
        <authorList>
            <person name="Mudd A.B."/>
        </authorList>
    </citation>
    <scope>NUCLEOTIDE SEQUENCE</scope>
    <source>
        <strain evidence="11">1538</strain>
        <tissue evidence="11">Blood</tissue>
    </source>
</reference>
<keyword evidence="5" id="KW-0472">Membrane</keyword>
<sequence>MLLVLSSTLAATSCLHLCSPLMLVYGVTVVVGRRGTSTVLQCEDHRENRITAISWKFHHMNSYLCLFSYAVIYNEGPKIFTNCSTRISLSNTSLTIQDTQISDGGNHTCEISNPMGTVIRTINLQILAQPFVSLDVGSSGFPECKAIGGFPAAEISWIPHSDTIHTTKIKKSNDTWTVISTFHQWNGVTVTCFVSHPTFSNPWNSSIQTEKEVGKCI</sequence>
<comment type="subcellular location">
    <subcellularLocation>
        <location evidence="1">Membrane</location>
        <topology evidence="1">Single-pass membrane protein</topology>
    </subcellularLocation>
</comment>
<dbReference type="SUPFAM" id="SSF48726">
    <property type="entry name" value="Immunoglobulin"/>
    <property type="match status" value="2"/>
</dbReference>